<reference evidence="1 2" key="1">
    <citation type="submission" date="2024-09" db="EMBL/GenBank/DDBJ databases">
        <authorList>
            <person name="Sun Q."/>
            <person name="Mori K."/>
        </authorList>
    </citation>
    <scope>NUCLEOTIDE SEQUENCE [LARGE SCALE GENOMIC DNA]</scope>
    <source>
        <strain evidence="1 2">CGMCC 1.9126</strain>
    </source>
</reference>
<evidence type="ECO:0000313" key="1">
    <source>
        <dbReference type="EMBL" id="MFC0475777.1"/>
    </source>
</evidence>
<dbReference type="Proteomes" id="UP001589738">
    <property type="component" value="Unassembled WGS sequence"/>
</dbReference>
<sequence>MTKPNEEPMERAFRNAKASLEISGFNVTEKHEKLVRSRLNGEISEEAFLKKALDLAKVSNEDKVVM</sequence>
<dbReference type="EMBL" id="JBHLUU010000032">
    <property type="protein sequence ID" value="MFC0475777.1"/>
    <property type="molecule type" value="Genomic_DNA"/>
</dbReference>
<evidence type="ECO:0008006" key="3">
    <source>
        <dbReference type="Google" id="ProtNLM"/>
    </source>
</evidence>
<gene>
    <name evidence="1" type="ORF">ACFFHF_11035</name>
</gene>
<proteinExistence type="predicted"/>
<organism evidence="1 2">
    <name type="scientific">Robertmurraya beringensis</name>
    <dbReference type="NCBI Taxonomy" id="641660"/>
    <lineage>
        <taxon>Bacteria</taxon>
        <taxon>Bacillati</taxon>
        <taxon>Bacillota</taxon>
        <taxon>Bacilli</taxon>
        <taxon>Bacillales</taxon>
        <taxon>Bacillaceae</taxon>
        <taxon>Robertmurraya</taxon>
    </lineage>
</organism>
<comment type="caution">
    <text evidence="1">The sequence shown here is derived from an EMBL/GenBank/DDBJ whole genome shotgun (WGS) entry which is preliminary data.</text>
</comment>
<name>A0ABV6KR17_9BACI</name>
<protein>
    <recommendedName>
        <fullName evidence="3">Antitoxin VbhA domain-containing protein</fullName>
    </recommendedName>
</protein>
<dbReference type="RefSeq" id="WP_377058145.1">
    <property type="nucleotide sequence ID" value="NZ_JBHLUU010000032.1"/>
</dbReference>
<accession>A0ABV6KR17</accession>
<evidence type="ECO:0000313" key="2">
    <source>
        <dbReference type="Proteomes" id="UP001589738"/>
    </source>
</evidence>
<keyword evidence="2" id="KW-1185">Reference proteome</keyword>